<evidence type="ECO:0000313" key="1">
    <source>
        <dbReference type="EMBL" id="RAN64905.1"/>
    </source>
</evidence>
<dbReference type="EMBL" id="NAQV01000004">
    <property type="protein sequence ID" value="RAN64905.1"/>
    <property type="molecule type" value="Genomic_DNA"/>
</dbReference>
<comment type="caution">
    <text evidence="1">The sequence shown here is derived from an EMBL/GenBank/DDBJ whole genome shotgun (WGS) entry which is preliminary data.</text>
</comment>
<reference evidence="1 2" key="1">
    <citation type="submission" date="2017-03" db="EMBL/GenBank/DDBJ databases">
        <title>wgs assembly of Dolosigranulum pigrum KPL CDC strains.</title>
        <authorList>
            <person name="Brugger S.D."/>
            <person name="Pettigrew M."/>
            <person name="Kong Y."/>
            <person name="Lemon K.P."/>
        </authorList>
    </citation>
    <scope>NUCLEOTIDE SEQUENCE [LARGE SCALE GENOMIC DNA]</scope>
    <source>
        <strain evidence="1 2">KPL1931_CDC4294-98</strain>
    </source>
</reference>
<gene>
    <name evidence="1" type="ORF">B8A44_01545</name>
</gene>
<organism evidence="1 2">
    <name type="scientific">Dolosigranulum pigrum</name>
    <dbReference type="NCBI Taxonomy" id="29394"/>
    <lineage>
        <taxon>Bacteria</taxon>
        <taxon>Bacillati</taxon>
        <taxon>Bacillota</taxon>
        <taxon>Bacilli</taxon>
        <taxon>Lactobacillales</taxon>
        <taxon>Carnobacteriaceae</taxon>
        <taxon>Dolosigranulum</taxon>
    </lineage>
</organism>
<accession>A0A328KP75</accession>
<name>A0A328KP75_9LACT</name>
<sequence>MLKAATSIIYILAINERVERGIIIKGARYVKASSDTDMYVLDKTGILTINPLIIQDVHPFDDYTVEDVLRIGPA</sequence>
<dbReference type="AlphaFoldDB" id="A0A328KP75"/>
<dbReference type="Proteomes" id="UP000249099">
    <property type="component" value="Unassembled WGS sequence"/>
</dbReference>
<proteinExistence type="predicted"/>
<evidence type="ECO:0000313" key="2">
    <source>
        <dbReference type="Proteomes" id="UP000249099"/>
    </source>
</evidence>
<protein>
    <submittedName>
        <fullName evidence="1">Uncharacterized protein</fullName>
    </submittedName>
</protein>